<keyword evidence="7" id="KW-0732">Signal</keyword>
<name>A0A8C4N7W8_EPTBU</name>
<comment type="subcellular location">
    <subcellularLocation>
        <location evidence="1">Membrane</location>
        <topology evidence="1">Single-pass type I membrane protein</topology>
    </subcellularLocation>
</comment>
<dbReference type="GO" id="GO:0005886">
    <property type="term" value="C:plasma membrane"/>
    <property type="evidence" value="ECO:0007669"/>
    <property type="project" value="TreeGrafter"/>
</dbReference>
<evidence type="ECO:0000256" key="1">
    <source>
        <dbReference type="ARBA" id="ARBA00004479"/>
    </source>
</evidence>
<evidence type="ECO:0000313" key="17">
    <source>
        <dbReference type="Proteomes" id="UP000694388"/>
    </source>
</evidence>
<keyword evidence="12 14" id="KW-0472">Membrane</keyword>
<evidence type="ECO:0000256" key="2">
    <source>
        <dbReference type="ARBA" id="ARBA00009605"/>
    </source>
</evidence>
<reference evidence="16" key="1">
    <citation type="submission" date="2025-08" db="UniProtKB">
        <authorList>
            <consortium name="Ensembl"/>
        </authorList>
    </citation>
    <scope>IDENTIFICATION</scope>
</reference>
<keyword evidence="8" id="KW-0547">Nucleotide-binding</keyword>
<dbReference type="Pfam" id="PF00069">
    <property type="entry name" value="Pkinase"/>
    <property type="match status" value="1"/>
</dbReference>
<feature type="domain" description="Protein kinase" evidence="15">
    <location>
        <begin position="117"/>
        <end position="413"/>
    </location>
</feature>
<dbReference type="InterPro" id="IPR000472">
    <property type="entry name" value="Activin_recp"/>
</dbReference>
<feature type="transmembrane region" description="Helical" evidence="14">
    <location>
        <begin position="155"/>
        <end position="171"/>
    </location>
</feature>
<feature type="transmembrane region" description="Helical" evidence="14">
    <location>
        <begin position="183"/>
        <end position="201"/>
    </location>
</feature>
<evidence type="ECO:0000256" key="8">
    <source>
        <dbReference type="ARBA" id="ARBA00022741"/>
    </source>
</evidence>
<dbReference type="PROSITE" id="PS50011">
    <property type="entry name" value="PROTEIN_KINASE_DOM"/>
    <property type="match status" value="1"/>
</dbReference>
<dbReference type="GO" id="GO:0071363">
    <property type="term" value="P:cellular response to growth factor stimulus"/>
    <property type="evidence" value="ECO:0007669"/>
    <property type="project" value="TreeGrafter"/>
</dbReference>
<sequence>CETDGQCLASVTRTHDGSLLYIRLCISADDLQPSERPFFCLSSGELGTHTSQTKTICCNTDFCNRGPISLPLAQGTSKTVLVIVITVCLFCILAAMGFWLMRVHGVKCKGGWVEQQFGELNTTGQDQHNKLFIIKGTTIHDLYDSTTGSGSGEELFNYLGIVLYIFIPYFYKNTRKIKSRQMEKAVFPVASLLGFFTKLSLYNGIWTQLWLVSDYHELGSLFNYLCCFTFSMEGLIRAALSITSGLAHLHMEIIGTQGKPAIAHRDLKSKNILVKKNGTCCIADLGLAVRHNSVSDTIDIAPNSRVGTKRYMAPERADIYCLGLVFWEMTRRCSYGGMQEEYQLPYYDMVPADPSVEDMRKVICEQNIRPSIHNFWQNCEALRLMGRLMRECWFGNAAARLTALRIKKSLAKLDVTNDEKM</sequence>
<dbReference type="Ensembl" id="ENSEBUT00000000613.1">
    <property type="protein sequence ID" value="ENSEBUP00000000319.1"/>
    <property type="gene ID" value="ENSEBUG00000000445.1"/>
</dbReference>
<dbReference type="GO" id="GO:0043235">
    <property type="term" value="C:receptor complex"/>
    <property type="evidence" value="ECO:0007669"/>
    <property type="project" value="TreeGrafter"/>
</dbReference>
<dbReference type="Pfam" id="PF01064">
    <property type="entry name" value="Activin_recp"/>
    <property type="match status" value="1"/>
</dbReference>
<keyword evidence="10" id="KW-0067">ATP-binding</keyword>
<dbReference type="FunFam" id="1.10.510.10:FF:000304">
    <property type="entry name" value="Receptor protein serine/threonine kinase"/>
    <property type="match status" value="1"/>
</dbReference>
<evidence type="ECO:0000256" key="5">
    <source>
        <dbReference type="ARBA" id="ARBA00022679"/>
    </source>
</evidence>
<dbReference type="PANTHER" id="PTHR23255">
    <property type="entry name" value="TRANSFORMING GROWTH FACTOR-BETA RECEPTOR TYPE I AND II"/>
    <property type="match status" value="1"/>
</dbReference>
<reference evidence="16" key="2">
    <citation type="submission" date="2025-09" db="UniProtKB">
        <authorList>
            <consortium name="Ensembl"/>
        </authorList>
    </citation>
    <scope>IDENTIFICATION</scope>
</reference>
<evidence type="ECO:0000259" key="15">
    <source>
        <dbReference type="PROSITE" id="PS50011"/>
    </source>
</evidence>
<dbReference type="InterPro" id="IPR000719">
    <property type="entry name" value="Prot_kinase_dom"/>
</dbReference>
<dbReference type="InterPro" id="IPR008271">
    <property type="entry name" value="Ser/Thr_kinase_AS"/>
</dbReference>
<dbReference type="EC" id="2.7.11.30" evidence="3"/>
<evidence type="ECO:0000256" key="3">
    <source>
        <dbReference type="ARBA" id="ARBA00012401"/>
    </source>
</evidence>
<evidence type="ECO:0000256" key="7">
    <source>
        <dbReference type="ARBA" id="ARBA00022729"/>
    </source>
</evidence>
<dbReference type="Gene3D" id="2.10.60.10">
    <property type="entry name" value="CD59"/>
    <property type="match status" value="1"/>
</dbReference>
<dbReference type="GO" id="GO:0004675">
    <property type="term" value="F:transmembrane receptor protein serine/threonine kinase activity"/>
    <property type="evidence" value="ECO:0007669"/>
    <property type="project" value="UniProtKB-EC"/>
</dbReference>
<dbReference type="Gene3D" id="1.10.510.10">
    <property type="entry name" value="Transferase(Phosphotransferase) domain 1"/>
    <property type="match status" value="1"/>
</dbReference>
<dbReference type="PANTHER" id="PTHR23255:SF71">
    <property type="entry name" value="RECEPTOR PROTEIN SERINE_THREONINE KINASE"/>
    <property type="match status" value="1"/>
</dbReference>
<dbReference type="InterPro" id="IPR011009">
    <property type="entry name" value="Kinase-like_dom_sf"/>
</dbReference>
<keyword evidence="6 14" id="KW-0812">Transmembrane</keyword>
<evidence type="ECO:0000256" key="12">
    <source>
        <dbReference type="ARBA" id="ARBA00023136"/>
    </source>
</evidence>
<keyword evidence="13" id="KW-0675">Receptor</keyword>
<keyword evidence="4" id="KW-0723">Serine/threonine-protein kinase</keyword>
<evidence type="ECO:0000256" key="9">
    <source>
        <dbReference type="ARBA" id="ARBA00022777"/>
    </source>
</evidence>
<keyword evidence="5" id="KW-0808">Transferase</keyword>
<feature type="transmembrane region" description="Helical" evidence="14">
    <location>
        <begin position="80"/>
        <end position="101"/>
    </location>
</feature>
<dbReference type="OMA" id="ICEQNIR"/>
<organism evidence="16 17">
    <name type="scientific">Eptatretus burgeri</name>
    <name type="common">Inshore hagfish</name>
    <dbReference type="NCBI Taxonomy" id="7764"/>
    <lineage>
        <taxon>Eukaryota</taxon>
        <taxon>Metazoa</taxon>
        <taxon>Chordata</taxon>
        <taxon>Craniata</taxon>
        <taxon>Vertebrata</taxon>
        <taxon>Cyclostomata</taxon>
        <taxon>Myxini</taxon>
        <taxon>Myxiniformes</taxon>
        <taxon>Myxinidae</taxon>
        <taxon>Eptatretinae</taxon>
        <taxon>Eptatretus</taxon>
    </lineage>
</organism>
<dbReference type="AlphaFoldDB" id="A0A8C4N7W8"/>
<evidence type="ECO:0000313" key="16">
    <source>
        <dbReference type="Ensembl" id="ENSEBUP00000000319.1"/>
    </source>
</evidence>
<evidence type="ECO:0000256" key="10">
    <source>
        <dbReference type="ARBA" id="ARBA00022840"/>
    </source>
</evidence>
<keyword evidence="17" id="KW-1185">Reference proteome</keyword>
<dbReference type="Proteomes" id="UP000694388">
    <property type="component" value="Unplaced"/>
</dbReference>
<comment type="similarity">
    <text evidence="2">Belongs to the protein kinase superfamily. TKL Ser/Thr protein kinase family. TGFB receptor subfamily.</text>
</comment>
<evidence type="ECO:0000256" key="6">
    <source>
        <dbReference type="ARBA" id="ARBA00022692"/>
    </source>
</evidence>
<accession>A0A8C4N7W8</accession>
<proteinExistence type="inferred from homology"/>
<keyword evidence="11 14" id="KW-1133">Transmembrane helix</keyword>
<dbReference type="PROSITE" id="PS00108">
    <property type="entry name" value="PROTEIN_KINASE_ST"/>
    <property type="match status" value="1"/>
</dbReference>
<dbReference type="SMART" id="SM00220">
    <property type="entry name" value="S_TKc"/>
    <property type="match status" value="1"/>
</dbReference>
<evidence type="ECO:0000256" key="14">
    <source>
        <dbReference type="SAM" id="Phobius"/>
    </source>
</evidence>
<dbReference type="InterPro" id="IPR045860">
    <property type="entry name" value="Snake_toxin-like_sf"/>
</dbReference>
<evidence type="ECO:0000256" key="13">
    <source>
        <dbReference type="ARBA" id="ARBA00023170"/>
    </source>
</evidence>
<dbReference type="SUPFAM" id="SSF57302">
    <property type="entry name" value="Snake toxin-like"/>
    <property type="match status" value="1"/>
</dbReference>
<evidence type="ECO:0000256" key="4">
    <source>
        <dbReference type="ARBA" id="ARBA00022527"/>
    </source>
</evidence>
<keyword evidence="9" id="KW-0418">Kinase</keyword>
<evidence type="ECO:0000256" key="11">
    <source>
        <dbReference type="ARBA" id="ARBA00022989"/>
    </source>
</evidence>
<dbReference type="GeneTree" id="ENSGT00940000156394"/>
<dbReference type="InterPro" id="IPR000333">
    <property type="entry name" value="TGFB_receptor"/>
</dbReference>
<dbReference type="SUPFAM" id="SSF56112">
    <property type="entry name" value="Protein kinase-like (PK-like)"/>
    <property type="match status" value="1"/>
</dbReference>
<protein>
    <recommendedName>
        <fullName evidence="3">receptor protein serine/threonine kinase</fullName>
        <ecNumber evidence="3">2.7.11.30</ecNumber>
    </recommendedName>
</protein>
<dbReference type="GO" id="GO:0005524">
    <property type="term" value="F:ATP binding"/>
    <property type="evidence" value="ECO:0007669"/>
    <property type="project" value="UniProtKB-KW"/>
</dbReference>